<protein>
    <submittedName>
        <fullName evidence="1">Uncharacterized protein</fullName>
    </submittedName>
</protein>
<evidence type="ECO:0000313" key="1">
    <source>
        <dbReference type="EMBL" id="CCH52357.1"/>
    </source>
</evidence>
<dbReference type="RefSeq" id="WP_009280941.1">
    <property type="nucleotide sequence ID" value="NZ_CAIT01000005.1"/>
</dbReference>
<comment type="caution">
    <text evidence="1">The sequence shown here is derived from an EMBL/GenBank/DDBJ whole genome shotgun (WGS) entry which is preliminary data.</text>
</comment>
<proteinExistence type="predicted"/>
<dbReference type="OrthoDB" id="9981660at2"/>
<reference evidence="1 2" key="1">
    <citation type="journal article" date="2012" name="J. Bacteriol.">
        <title>Genome Sequence of the Filamentous Bacterium Fibrisoma limi BUZ 3T.</title>
        <authorList>
            <person name="Filippini M."/>
            <person name="Qi W."/>
            <person name="Jaenicke S."/>
            <person name="Goesmann A."/>
            <person name="Smits T.H."/>
            <person name="Bagheri H.C."/>
        </authorList>
    </citation>
    <scope>NUCLEOTIDE SEQUENCE [LARGE SCALE GENOMIC DNA]</scope>
    <source>
        <strain evidence="2">BUZ 3T</strain>
    </source>
</reference>
<accession>I2GEN2</accession>
<name>I2GEN2_9BACT</name>
<dbReference type="EMBL" id="CAIT01000005">
    <property type="protein sequence ID" value="CCH52357.1"/>
    <property type="molecule type" value="Genomic_DNA"/>
</dbReference>
<dbReference type="Proteomes" id="UP000009309">
    <property type="component" value="Unassembled WGS sequence"/>
</dbReference>
<keyword evidence="2" id="KW-1185">Reference proteome</keyword>
<gene>
    <name evidence="1" type="ORF">BN8_01353</name>
</gene>
<dbReference type="STRING" id="1185876.BN8_01353"/>
<sequence length="114" mass="12691">MKTNQAITLHSNTNEVQEITKDYVEGLFIRMFNALEDATGDTVTAVTVIEKITEGIEADPEFSKQVLTPENIGKCLELKKKSDAGTIKLTDIEDAFPALVEKVPFWSIVKTFVK</sequence>
<dbReference type="AlphaFoldDB" id="I2GEN2"/>
<organism evidence="1 2">
    <name type="scientific">Fibrisoma limi BUZ 3</name>
    <dbReference type="NCBI Taxonomy" id="1185876"/>
    <lineage>
        <taxon>Bacteria</taxon>
        <taxon>Pseudomonadati</taxon>
        <taxon>Bacteroidota</taxon>
        <taxon>Cytophagia</taxon>
        <taxon>Cytophagales</taxon>
        <taxon>Spirosomataceae</taxon>
        <taxon>Fibrisoma</taxon>
    </lineage>
</organism>
<evidence type="ECO:0000313" key="2">
    <source>
        <dbReference type="Proteomes" id="UP000009309"/>
    </source>
</evidence>